<protein>
    <submittedName>
        <fullName evidence="2">Uncharacterized protein</fullName>
    </submittedName>
</protein>
<name>A0A2S4W4Z3_9BASI</name>
<evidence type="ECO:0000313" key="2">
    <source>
        <dbReference type="EMBL" id="POW16851.1"/>
    </source>
</evidence>
<keyword evidence="3" id="KW-1185">Reference proteome</keyword>
<evidence type="ECO:0000256" key="1">
    <source>
        <dbReference type="SAM" id="MobiDB-lite"/>
    </source>
</evidence>
<dbReference type="VEuPathDB" id="FungiDB:PSTT_01060"/>
<reference evidence="2" key="1">
    <citation type="submission" date="2017-12" db="EMBL/GenBank/DDBJ databases">
        <title>Gene loss provides genomic basis for host adaptation in cereal stripe rust fungi.</title>
        <authorList>
            <person name="Xia C."/>
        </authorList>
    </citation>
    <scope>NUCLEOTIDE SEQUENCE [LARGE SCALE GENOMIC DNA]</scope>
    <source>
        <strain evidence="2">93-210</strain>
    </source>
</reference>
<accession>A0A2S4W4Z3</accession>
<dbReference type="EMBL" id="PKSL01000005">
    <property type="protein sequence ID" value="POW16851.1"/>
    <property type="molecule type" value="Genomic_DNA"/>
</dbReference>
<organism evidence="2 3">
    <name type="scientific">Puccinia striiformis</name>
    <dbReference type="NCBI Taxonomy" id="27350"/>
    <lineage>
        <taxon>Eukaryota</taxon>
        <taxon>Fungi</taxon>
        <taxon>Dikarya</taxon>
        <taxon>Basidiomycota</taxon>
        <taxon>Pucciniomycotina</taxon>
        <taxon>Pucciniomycetes</taxon>
        <taxon>Pucciniales</taxon>
        <taxon>Pucciniaceae</taxon>
        <taxon>Puccinia</taxon>
    </lineage>
</organism>
<dbReference type="Proteomes" id="UP000239156">
    <property type="component" value="Unassembled WGS sequence"/>
</dbReference>
<dbReference type="VEuPathDB" id="FungiDB:PSHT_02739"/>
<sequence>MKTNGIIGQIEGTVLHQFCQIQRLNSQNSSWSLHINKNDNSDDGNGGNESGDSGDSDNGGDVKPKTRRMVQVHPDLYIALLGKLQSKDPALQHYQHVPHPDGSCVATPYAMEDDAFESASGLYVSKTNQNRLVACHKHGQTWYGWVTHVYRLPKFNGRILVAVKVLQDACLGGAMVMNDSFLQTLDGLELKVVQEDSGYVLLDRLN</sequence>
<evidence type="ECO:0000313" key="3">
    <source>
        <dbReference type="Proteomes" id="UP000239156"/>
    </source>
</evidence>
<feature type="region of interest" description="Disordered" evidence="1">
    <location>
        <begin position="32"/>
        <end position="64"/>
    </location>
</feature>
<dbReference type="AlphaFoldDB" id="A0A2S4W4Z3"/>
<gene>
    <name evidence="2" type="ORF">PSTT_01060</name>
</gene>
<proteinExistence type="predicted"/>
<comment type="caution">
    <text evidence="2">The sequence shown here is derived from an EMBL/GenBank/DDBJ whole genome shotgun (WGS) entry which is preliminary data.</text>
</comment>